<organism evidence="2 4">
    <name type="scientific">Rotaria magnacalcarata</name>
    <dbReference type="NCBI Taxonomy" id="392030"/>
    <lineage>
        <taxon>Eukaryota</taxon>
        <taxon>Metazoa</taxon>
        <taxon>Spiralia</taxon>
        <taxon>Gnathifera</taxon>
        <taxon>Rotifera</taxon>
        <taxon>Eurotatoria</taxon>
        <taxon>Bdelloidea</taxon>
        <taxon>Philodinida</taxon>
        <taxon>Philodinidae</taxon>
        <taxon>Rotaria</taxon>
    </lineage>
</organism>
<evidence type="ECO:0000313" key="4">
    <source>
        <dbReference type="Proteomes" id="UP000676336"/>
    </source>
</evidence>
<proteinExistence type="predicted"/>
<protein>
    <recommendedName>
        <fullName evidence="1">Spermatogenesis-associated protein 1 C-terminal domain-containing protein</fullName>
    </recommendedName>
</protein>
<dbReference type="Pfam" id="PF15743">
    <property type="entry name" value="SPATA1_C"/>
    <property type="match status" value="1"/>
</dbReference>
<feature type="domain" description="Spermatogenesis-associated protein 1 C-terminal" evidence="1">
    <location>
        <begin position="1"/>
        <end position="60"/>
    </location>
</feature>
<dbReference type="EMBL" id="CAJOBI010018216">
    <property type="protein sequence ID" value="CAF4199310.1"/>
    <property type="molecule type" value="Genomic_DNA"/>
</dbReference>
<comment type="caution">
    <text evidence="2">The sequence shown here is derived from an EMBL/GenBank/DDBJ whole genome shotgun (WGS) entry which is preliminary data.</text>
</comment>
<dbReference type="EMBL" id="CAJOBI010018021">
    <property type="protein sequence ID" value="CAF4198149.1"/>
    <property type="molecule type" value="Genomic_DNA"/>
</dbReference>
<dbReference type="AlphaFoldDB" id="A0A8S2S2M8"/>
<accession>A0A8S2S2M8</accession>
<gene>
    <name evidence="2" type="ORF">SMN809_LOCUS21772</name>
    <name evidence="3" type="ORF">SMN809_LOCUS21818</name>
</gene>
<evidence type="ECO:0000259" key="1">
    <source>
        <dbReference type="Pfam" id="PF15743"/>
    </source>
</evidence>
<name>A0A8S2S2M8_9BILA</name>
<reference evidence="2" key="1">
    <citation type="submission" date="2021-02" db="EMBL/GenBank/DDBJ databases">
        <authorList>
            <person name="Nowell W R."/>
        </authorList>
    </citation>
    <scope>NUCLEOTIDE SEQUENCE</scope>
</reference>
<evidence type="ECO:0000313" key="3">
    <source>
        <dbReference type="EMBL" id="CAF4199310.1"/>
    </source>
</evidence>
<dbReference type="Proteomes" id="UP000676336">
    <property type="component" value="Unassembled WGS sequence"/>
</dbReference>
<evidence type="ECO:0000313" key="2">
    <source>
        <dbReference type="EMBL" id="CAF4198149.1"/>
    </source>
</evidence>
<feature type="non-terminal residue" evidence="2">
    <location>
        <position position="1"/>
    </location>
</feature>
<sequence length="74" mass="8888">ETTRETIIRQMQQLHDQIGVHRKEERELWKQRYQLEKKKTAALEERGRTSLNNQSDLNTQLEQAKIRLNNSTKV</sequence>
<dbReference type="InterPro" id="IPR031478">
    <property type="entry name" value="SPATA1_C"/>
</dbReference>